<dbReference type="SMART" id="SM00174">
    <property type="entry name" value="RHO"/>
    <property type="match status" value="1"/>
</dbReference>
<dbReference type="InterPro" id="IPR001806">
    <property type="entry name" value="Small_GTPase"/>
</dbReference>
<organism evidence="3 4">
    <name type="scientific">Branchiostoma lanceolatum</name>
    <name type="common">Common lancelet</name>
    <name type="synonym">Amphioxus lanceolatum</name>
    <dbReference type="NCBI Taxonomy" id="7740"/>
    <lineage>
        <taxon>Eukaryota</taxon>
        <taxon>Metazoa</taxon>
        <taxon>Chordata</taxon>
        <taxon>Cephalochordata</taxon>
        <taxon>Leptocardii</taxon>
        <taxon>Amphioxiformes</taxon>
        <taxon>Branchiostomatidae</taxon>
        <taxon>Branchiostoma</taxon>
    </lineage>
</organism>
<dbReference type="InterPro" id="IPR005225">
    <property type="entry name" value="Small_GTP-bd"/>
</dbReference>
<dbReference type="GO" id="GO:0005525">
    <property type="term" value="F:GTP binding"/>
    <property type="evidence" value="ECO:0007669"/>
    <property type="project" value="UniProtKB-KW"/>
</dbReference>
<evidence type="ECO:0000313" key="4">
    <source>
        <dbReference type="Proteomes" id="UP000838412"/>
    </source>
</evidence>
<gene>
    <name evidence="3" type="primary">RAB14</name>
    <name evidence="3" type="ORF">BLAG_LOCUS22680</name>
</gene>
<dbReference type="Proteomes" id="UP000838412">
    <property type="component" value="Chromosome 7"/>
</dbReference>
<dbReference type="PROSITE" id="PS51419">
    <property type="entry name" value="RAB"/>
    <property type="match status" value="1"/>
</dbReference>
<dbReference type="PRINTS" id="PR00449">
    <property type="entry name" value="RASTRNSFRMNG"/>
</dbReference>
<dbReference type="PROSITE" id="PS51421">
    <property type="entry name" value="RAS"/>
    <property type="match status" value="1"/>
</dbReference>
<dbReference type="NCBIfam" id="TIGR00231">
    <property type="entry name" value="small_GTP"/>
    <property type="match status" value="1"/>
</dbReference>
<reference evidence="3" key="1">
    <citation type="submission" date="2022-01" db="EMBL/GenBank/DDBJ databases">
        <authorList>
            <person name="Braso-Vives M."/>
        </authorList>
    </citation>
    <scope>NUCLEOTIDE SEQUENCE</scope>
</reference>
<evidence type="ECO:0000313" key="3">
    <source>
        <dbReference type="EMBL" id="CAH1270371.1"/>
    </source>
</evidence>
<dbReference type="OrthoDB" id="28034at2759"/>
<accession>A0A8K0A6U4</accession>
<dbReference type="InterPro" id="IPR050227">
    <property type="entry name" value="Rab"/>
</dbReference>
<evidence type="ECO:0000256" key="2">
    <source>
        <dbReference type="ARBA" id="ARBA00023134"/>
    </source>
</evidence>
<dbReference type="SUPFAM" id="SSF52540">
    <property type="entry name" value="P-loop containing nucleoside triphosphate hydrolases"/>
    <property type="match status" value="1"/>
</dbReference>
<dbReference type="CDD" id="cd00154">
    <property type="entry name" value="Rab"/>
    <property type="match status" value="1"/>
</dbReference>
<dbReference type="SMART" id="SM00173">
    <property type="entry name" value="RAS"/>
    <property type="match status" value="1"/>
</dbReference>
<proteinExistence type="predicted"/>
<keyword evidence="2" id="KW-0342">GTP-binding</keyword>
<dbReference type="EMBL" id="OV696692">
    <property type="protein sequence ID" value="CAH1270371.1"/>
    <property type="molecule type" value="Genomic_DNA"/>
</dbReference>
<dbReference type="PANTHER" id="PTHR47977">
    <property type="entry name" value="RAS-RELATED PROTEIN RAB"/>
    <property type="match status" value="1"/>
</dbReference>
<keyword evidence="1" id="KW-0547">Nucleotide-binding</keyword>
<dbReference type="Gene3D" id="3.40.50.300">
    <property type="entry name" value="P-loop containing nucleotide triphosphate hydrolases"/>
    <property type="match status" value="1"/>
</dbReference>
<protein>
    <submittedName>
        <fullName evidence="3">RAB14 protein</fullName>
    </submittedName>
</protein>
<sequence>MSGDRPVSRFYRSLTTPIKKVVLLGDAGVGKSSLFARFCGEDLPRTTSVPTTVQLRASDIREFQVGFSNVRISLWDTAGVERMLSLTENYYRKAVGVLLVYDVMARETFENLEHTWVPSVTLRNNRVKAFLVGNKTDLTTDSADTVSEEEVQIYCRTCPLDVVGTFRVSAKTCSGVEDMFTKLAESVLEDNSFDKEGGINLSETSAQDGQTSRQETCTCKV</sequence>
<dbReference type="AlphaFoldDB" id="A0A8K0A6U4"/>
<dbReference type="Pfam" id="PF00071">
    <property type="entry name" value="Ras"/>
    <property type="match status" value="1"/>
</dbReference>
<name>A0A8K0A6U4_BRALA</name>
<dbReference type="SMART" id="SM00175">
    <property type="entry name" value="RAB"/>
    <property type="match status" value="1"/>
</dbReference>
<keyword evidence="4" id="KW-1185">Reference proteome</keyword>
<dbReference type="GO" id="GO:0003924">
    <property type="term" value="F:GTPase activity"/>
    <property type="evidence" value="ECO:0007669"/>
    <property type="project" value="InterPro"/>
</dbReference>
<dbReference type="FunFam" id="3.40.50.300:FF:001329">
    <property type="entry name" value="Small GTP-binding protein, putative"/>
    <property type="match status" value="1"/>
</dbReference>
<evidence type="ECO:0000256" key="1">
    <source>
        <dbReference type="ARBA" id="ARBA00022741"/>
    </source>
</evidence>
<dbReference type="InterPro" id="IPR027417">
    <property type="entry name" value="P-loop_NTPase"/>
</dbReference>